<gene>
    <name evidence="3" type="ORF">POVCU1_009370</name>
    <name evidence="2" type="ORF">POVCU2_0010120</name>
</gene>
<organism evidence="2 5">
    <name type="scientific">Plasmodium ovale curtisi</name>
    <dbReference type="NCBI Taxonomy" id="864141"/>
    <lineage>
        <taxon>Eukaryota</taxon>
        <taxon>Sar</taxon>
        <taxon>Alveolata</taxon>
        <taxon>Apicomplexa</taxon>
        <taxon>Aconoidasida</taxon>
        <taxon>Haemosporida</taxon>
        <taxon>Plasmodiidae</taxon>
        <taxon>Plasmodium</taxon>
        <taxon>Plasmodium (Plasmodium)</taxon>
    </lineage>
</organism>
<dbReference type="EMBL" id="FLQU01000152">
    <property type="protein sequence ID" value="SBS81398.1"/>
    <property type="molecule type" value="Genomic_DNA"/>
</dbReference>
<feature type="transmembrane region" description="Helical" evidence="1">
    <location>
        <begin position="109"/>
        <end position="131"/>
    </location>
</feature>
<reference evidence="2" key="1">
    <citation type="submission" date="2016-05" db="EMBL/GenBank/DDBJ databases">
        <authorList>
            <person name="Lavstsen T."/>
            <person name="Jespersen J.S."/>
        </authorList>
    </citation>
    <scope>NUCLEOTIDE SEQUENCE [LARGE SCALE GENOMIC DNA]</scope>
</reference>
<evidence type="ECO:0000313" key="2">
    <source>
        <dbReference type="EMBL" id="SBS81398.1"/>
    </source>
</evidence>
<keyword evidence="1" id="KW-1133">Transmembrane helix</keyword>
<dbReference type="EMBL" id="FLQV01000165">
    <property type="protein sequence ID" value="SBS83827.1"/>
    <property type="molecule type" value="Genomic_DNA"/>
</dbReference>
<dbReference type="Proteomes" id="UP000078546">
    <property type="component" value="Unassembled WGS sequence"/>
</dbReference>
<evidence type="ECO:0000313" key="4">
    <source>
        <dbReference type="Proteomes" id="UP000078546"/>
    </source>
</evidence>
<keyword evidence="1" id="KW-0812">Transmembrane</keyword>
<protein>
    <submittedName>
        <fullName evidence="2">Uncharacterized protein</fullName>
    </submittedName>
</protein>
<evidence type="ECO:0000313" key="3">
    <source>
        <dbReference type="EMBL" id="SBS83827.1"/>
    </source>
</evidence>
<proteinExistence type="predicted"/>
<name>A0A1A8VP19_PLAOA</name>
<evidence type="ECO:0000313" key="5">
    <source>
        <dbReference type="Proteomes" id="UP000078560"/>
    </source>
</evidence>
<dbReference type="AlphaFoldDB" id="A0A1A8VP19"/>
<reference evidence="4 5" key="2">
    <citation type="submission" date="2016-05" db="EMBL/GenBank/DDBJ databases">
        <authorList>
            <person name="Naeem Raeece"/>
        </authorList>
    </citation>
    <scope>NUCLEOTIDE SEQUENCE [LARGE SCALE GENOMIC DNA]</scope>
</reference>
<sequence>MCSFPACTLIDNETVYCLGNQIRGAYPFHGISHGKRKLRYAEMTCAFSQNEKCMYNRGNGKPGARYFTWVSRRNNDQPVLHVKNNPRQVHSLILLESGFIDKQVSTVNFFFLFSRVINLLIGHSLLYWVVYMERFKGYGTKCNKVQEEEISKVVRRKEYIGLHKWTNLHWWIIIKYILQT</sequence>
<accession>A0A1A8VP19</accession>
<dbReference type="Proteomes" id="UP000078560">
    <property type="component" value="Unassembled WGS sequence"/>
</dbReference>
<evidence type="ECO:0000256" key="1">
    <source>
        <dbReference type="SAM" id="Phobius"/>
    </source>
</evidence>
<keyword evidence="1" id="KW-0472">Membrane</keyword>